<feature type="transmembrane region" description="Helical" evidence="7">
    <location>
        <begin position="23"/>
        <end position="44"/>
    </location>
</feature>
<dbReference type="EMBL" id="JANFZH010000001">
    <property type="protein sequence ID" value="MCQ4838415.1"/>
    <property type="molecule type" value="Genomic_DNA"/>
</dbReference>
<evidence type="ECO:0000256" key="3">
    <source>
        <dbReference type="ARBA" id="ARBA00022475"/>
    </source>
</evidence>
<protein>
    <submittedName>
        <fullName evidence="9">Carbohydrate ABC transporter permease</fullName>
    </submittedName>
</protein>
<evidence type="ECO:0000256" key="2">
    <source>
        <dbReference type="ARBA" id="ARBA00022448"/>
    </source>
</evidence>
<evidence type="ECO:0000256" key="7">
    <source>
        <dbReference type="RuleBase" id="RU363032"/>
    </source>
</evidence>
<proteinExistence type="inferred from homology"/>
<name>A0ABT1RUU9_9FIRM</name>
<dbReference type="CDD" id="cd06261">
    <property type="entry name" value="TM_PBP2"/>
    <property type="match status" value="1"/>
</dbReference>
<keyword evidence="6 7" id="KW-0472">Membrane</keyword>
<gene>
    <name evidence="9" type="ORF">NE695_00625</name>
</gene>
<keyword evidence="3" id="KW-1003">Cell membrane</keyword>
<dbReference type="Proteomes" id="UP001524473">
    <property type="component" value="Unassembled WGS sequence"/>
</dbReference>
<comment type="similarity">
    <text evidence="7">Belongs to the binding-protein-dependent transport system permease family.</text>
</comment>
<sequence length="288" mass="32882">MAKVQTDALIQKKKTPGFIVRRVLLYVVLIVIGLTMLVPFLWMISTSLKEQYDAVKIPPVWIPPVPRWQNYVDIFTEQPMFQFMLNTIKIVFFVVLGQLFFSSLAAYSFARIRFKGRTVMFFFYIATLMVPGQVTMIPTYLMFAKVGLVDNHIALILPAFFSAFGVFLLRQFFMSLPKELEEAAEIDGCNPFTTYWRIMLPLIVPAMLTLGVFTLMNTWNDYMGPLIYLTTPEKYTMTLGIAYFKGVYTTQWNLVMAGSVLSVIPILVAYLCAQKYFVEGIAFSGVKG</sequence>
<comment type="caution">
    <text evidence="9">The sequence shown here is derived from an EMBL/GenBank/DDBJ whole genome shotgun (WGS) entry which is preliminary data.</text>
</comment>
<keyword evidence="2 7" id="KW-0813">Transport</keyword>
<dbReference type="InterPro" id="IPR035906">
    <property type="entry name" value="MetI-like_sf"/>
</dbReference>
<dbReference type="PANTHER" id="PTHR43744:SF12">
    <property type="entry name" value="ABC TRANSPORTER PERMEASE PROTEIN MG189-RELATED"/>
    <property type="match status" value="1"/>
</dbReference>
<feature type="transmembrane region" description="Helical" evidence="7">
    <location>
        <begin position="90"/>
        <end position="109"/>
    </location>
</feature>
<keyword evidence="5 7" id="KW-1133">Transmembrane helix</keyword>
<evidence type="ECO:0000259" key="8">
    <source>
        <dbReference type="PROSITE" id="PS50928"/>
    </source>
</evidence>
<dbReference type="SUPFAM" id="SSF161098">
    <property type="entry name" value="MetI-like"/>
    <property type="match status" value="1"/>
</dbReference>
<dbReference type="GeneID" id="90532299"/>
<evidence type="ECO:0000256" key="4">
    <source>
        <dbReference type="ARBA" id="ARBA00022692"/>
    </source>
</evidence>
<evidence type="ECO:0000256" key="1">
    <source>
        <dbReference type="ARBA" id="ARBA00004651"/>
    </source>
</evidence>
<comment type="subcellular location">
    <subcellularLocation>
        <location evidence="1 7">Cell membrane</location>
        <topology evidence="1 7">Multi-pass membrane protein</topology>
    </subcellularLocation>
</comment>
<dbReference type="InterPro" id="IPR000515">
    <property type="entry name" value="MetI-like"/>
</dbReference>
<evidence type="ECO:0000313" key="9">
    <source>
        <dbReference type="EMBL" id="MCQ4838415.1"/>
    </source>
</evidence>
<dbReference type="Pfam" id="PF00528">
    <property type="entry name" value="BPD_transp_1"/>
    <property type="match status" value="1"/>
</dbReference>
<dbReference type="PROSITE" id="PS50928">
    <property type="entry name" value="ABC_TM1"/>
    <property type="match status" value="1"/>
</dbReference>
<feature type="transmembrane region" description="Helical" evidence="7">
    <location>
        <begin position="252"/>
        <end position="273"/>
    </location>
</feature>
<feature type="transmembrane region" description="Helical" evidence="7">
    <location>
        <begin position="121"/>
        <end position="141"/>
    </location>
</feature>
<accession>A0ABT1RUU9</accession>
<reference evidence="9 10" key="1">
    <citation type="submission" date="2022-06" db="EMBL/GenBank/DDBJ databases">
        <title>Isolation of gut microbiota from human fecal samples.</title>
        <authorList>
            <person name="Pamer E.G."/>
            <person name="Barat B."/>
            <person name="Waligurski E."/>
            <person name="Medina S."/>
            <person name="Paddock L."/>
            <person name="Mostad J."/>
        </authorList>
    </citation>
    <scope>NUCLEOTIDE SEQUENCE [LARGE SCALE GENOMIC DNA]</scope>
    <source>
        <strain evidence="9 10">DFI.9.73</strain>
    </source>
</reference>
<dbReference type="RefSeq" id="WP_066863538.1">
    <property type="nucleotide sequence ID" value="NZ_CABKVV010000013.1"/>
</dbReference>
<evidence type="ECO:0000256" key="5">
    <source>
        <dbReference type="ARBA" id="ARBA00022989"/>
    </source>
</evidence>
<feature type="transmembrane region" description="Helical" evidence="7">
    <location>
        <begin position="153"/>
        <end position="173"/>
    </location>
</feature>
<organism evidence="9 10">
    <name type="scientific">Neglectibacter timonensis</name>
    <dbReference type="NCBI Taxonomy" id="1776382"/>
    <lineage>
        <taxon>Bacteria</taxon>
        <taxon>Bacillati</taxon>
        <taxon>Bacillota</taxon>
        <taxon>Clostridia</taxon>
        <taxon>Eubacteriales</taxon>
        <taxon>Oscillospiraceae</taxon>
        <taxon>Neglectibacter</taxon>
    </lineage>
</organism>
<feature type="domain" description="ABC transmembrane type-1" evidence="8">
    <location>
        <begin position="84"/>
        <end position="273"/>
    </location>
</feature>
<evidence type="ECO:0000256" key="6">
    <source>
        <dbReference type="ARBA" id="ARBA00023136"/>
    </source>
</evidence>
<keyword evidence="10" id="KW-1185">Reference proteome</keyword>
<keyword evidence="4 7" id="KW-0812">Transmembrane</keyword>
<dbReference type="Gene3D" id="1.10.3720.10">
    <property type="entry name" value="MetI-like"/>
    <property type="match status" value="1"/>
</dbReference>
<evidence type="ECO:0000313" key="10">
    <source>
        <dbReference type="Proteomes" id="UP001524473"/>
    </source>
</evidence>
<dbReference type="PANTHER" id="PTHR43744">
    <property type="entry name" value="ABC TRANSPORTER PERMEASE PROTEIN MG189-RELATED-RELATED"/>
    <property type="match status" value="1"/>
</dbReference>
<feature type="transmembrane region" description="Helical" evidence="7">
    <location>
        <begin position="194"/>
        <end position="216"/>
    </location>
</feature>